<dbReference type="KEGG" id="blr:BRLA_c039250"/>
<sequence length="157" mass="18108">MTRYQINGYTDMYTVVSNERKIGGAVEADTIKLRSGEEYKHAVITRLEMSDSQFCSLGFVTEEGKRLIVHIQDISMVVDARHVNVCDLENQHMREQKVNERLKHLKRLCELNEGSCTLPFREEVDILVCDIGYEIAVRHVDMPFLHTTDPQKVVRIA</sequence>
<name>A0A075RAB9_BRELA</name>
<dbReference type="AlphaFoldDB" id="A0A075RAB9"/>
<dbReference type="eggNOG" id="ENOG50337CD">
    <property type="taxonomic scope" value="Bacteria"/>
</dbReference>
<gene>
    <name evidence="1" type="ORF">BRLA_c039250</name>
</gene>
<dbReference type="Proteomes" id="UP000005850">
    <property type="component" value="Chromosome"/>
</dbReference>
<dbReference type="RefSeq" id="WP_003334815.1">
    <property type="nucleotide sequence ID" value="NZ_CP007806.1"/>
</dbReference>
<reference evidence="1 2" key="1">
    <citation type="journal article" date="2011" name="J. Bacteriol.">
        <title>Genome sequence of Brevibacillus laterosporus LMG 15441, a pathogen of invertebrates.</title>
        <authorList>
            <person name="Djukic M."/>
            <person name="Poehlein A."/>
            <person name="Thurmer A."/>
            <person name="Daniel R."/>
        </authorList>
    </citation>
    <scope>NUCLEOTIDE SEQUENCE [LARGE SCALE GENOMIC DNA]</scope>
    <source>
        <strain evidence="1 2">LMG 15441</strain>
    </source>
</reference>
<accession>A0A075RAB9</accession>
<dbReference type="STRING" id="1042163.BRLA_c039250"/>
<protein>
    <submittedName>
        <fullName evidence="1">Uncharacterized protein</fullName>
    </submittedName>
</protein>
<keyword evidence="2" id="KW-1185">Reference proteome</keyword>
<dbReference type="EMBL" id="CP007806">
    <property type="protein sequence ID" value="AIG28208.1"/>
    <property type="molecule type" value="Genomic_DNA"/>
</dbReference>
<evidence type="ECO:0000313" key="2">
    <source>
        <dbReference type="Proteomes" id="UP000005850"/>
    </source>
</evidence>
<dbReference type="HOGENOM" id="CLU_1701727_0_0_9"/>
<proteinExistence type="predicted"/>
<organism evidence="1 2">
    <name type="scientific">Brevibacillus laterosporus LMG 15441</name>
    <dbReference type="NCBI Taxonomy" id="1042163"/>
    <lineage>
        <taxon>Bacteria</taxon>
        <taxon>Bacillati</taxon>
        <taxon>Bacillota</taxon>
        <taxon>Bacilli</taxon>
        <taxon>Bacillales</taxon>
        <taxon>Paenibacillaceae</taxon>
        <taxon>Brevibacillus</taxon>
    </lineage>
</organism>
<evidence type="ECO:0000313" key="1">
    <source>
        <dbReference type="EMBL" id="AIG28208.1"/>
    </source>
</evidence>